<dbReference type="OrthoDB" id="196830at2157"/>
<dbReference type="KEGG" id="hru:Halru_2050"/>
<proteinExistence type="predicted"/>
<feature type="transmembrane region" description="Helical" evidence="1">
    <location>
        <begin position="113"/>
        <end position="136"/>
    </location>
</feature>
<dbReference type="eggNOG" id="arCOG14162">
    <property type="taxonomic scope" value="Archaea"/>
</dbReference>
<dbReference type="AlphaFoldDB" id="L0ICZ8"/>
<dbReference type="EMBL" id="CP003050">
    <property type="protein sequence ID" value="AGB16644.1"/>
    <property type="molecule type" value="Genomic_DNA"/>
</dbReference>
<keyword evidence="1" id="KW-0812">Transmembrane</keyword>
<name>L0ICZ8_HALRX</name>
<dbReference type="GeneID" id="14376558"/>
<evidence type="ECO:0000313" key="2">
    <source>
        <dbReference type="EMBL" id="AGB16644.1"/>
    </source>
</evidence>
<keyword evidence="3" id="KW-1185">Reference proteome</keyword>
<keyword evidence="1" id="KW-0472">Membrane</keyword>
<protein>
    <submittedName>
        <fullName evidence="2">Uncharacterized protein</fullName>
    </submittedName>
</protein>
<feature type="transmembrane region" description="Helical" evidence="1">
    <location>
        <begin position="86"/>
        <end position="107"/>
    </location>
</feature>
<reference evidence="2" key="1">
    <citation type="submission" date="2011-09" db="EMBL/GenBank/DDBJ databases">
        <title>Complete sequence of Halovivax ruber XH-70.</title>
        <authorList>
            <consortium name="US DOE Joint Genome Institute"/>
            <person name="Lucas S."/>
            <person name="Han J."/>
            <person name="Lapidus A."/>
            <person name="Cheng J.-F."/>
            <person name="Goodwin L."/>
            <person name="Pitluck S."/>
            <person name="Peters L."/>
            <person name="Mikhailova N."/>
            <person name="Davenport K."/>
            <person name="Detter J.C."/>
            <person name="Han C."/>
            <person name="Tapia R."/>
            <person name="Land M."/>
            <person name="Hauser L."/>
            <person name="Kyrpides N."/>
            <person name="Ivanova N."/>
            <person name="Pagani I."/>
            <person name="Sproer C."/>
            <person name="Anderson I."/>
            <person name="Woyke T."/>
        </authorList>
    </citation>
    <scope>NUCLEOTIDE SEQUENCE</scope>
    <source>
        <strain evidence="2">XH-70</strain>
    </source>
</reference>
<evidence type="ECO:0000313" key="3">
    <source>
        <dbReference type="Proteomes" id="UP000010846"/>
    </source>
</evidence>
<evidence type="ECO:0000256" key="1">
    <source>
        <dbReference type="SAM" id="Phobius"/>
    </source>
</evidence>
<dbReference type="HOGENOM" id="CLU_1113851_0_0_2"/>
<accession>L0ICZ8</accession>
<gene>
    <name evidence="2" type="ordered locus">Halru_2050</name>
</gene>
<keyword evidence="1" id="KW-1133">Transmembrane helix</keyword>
<organism evidence="2 3">
    <name type="scientific">Halovivax ruber (strain DSM 18193 / JCM 13892 / XH-70)</name>
    <dbReference type="NCBI Taxonomy" id="797302"/>
    <lineage>
        <taxon>Archaea</taxon>
        <taxon>Methanobacteriati</taxon>
        <taxon>Methanobacteriota</taxon>
        <taxon>Stenosarchaea group</taxon>
        <taxon>Halobacteria</taxon>
        <taxon>Halobacteriales</taxon>
        <taxon>Natrialbaceae</taxon>
        <taxon>Halovivax</taxon>
    </lineage>
</organism>
<sequence>MRSLSEFVFDIGYFPIIHESVKQDFLSWYYKGTQTDYVKENYDIEISKLTELAQNAGTDAKKFNQTNKLSELISIFEDWVSKAKIITYYIAAACGGLGGGLTVVGVLEIHSSIVSTAFKVVGIGLGISGVGAMLLLNILIHQIKTNADLVTKFNQELVEMPGDIRNNDRDWNLIVSKFLWNRSLLSPSTHICLVILSIIRTINAGLYGRISAELKEEVQECAGMNSGEFIRRQVRRTVDDRIPSYLEQD</sequence>
<dbReference type="RefSeq" id="WP_015301258.1">
    <property type="nucleotide sequence ID" value="NC_019964.1"/>
</dbReference>
<dbReference type="Proteomes" id="UP000010846">
    <property type="component" value="Chromosome"/>
</dbReference>